<organism evidence="2 3">
    <name type="scientific">Lasiosphaeria miniovina</name>
    <dbReference type="NCBI Taxonomy" id="1954250"/>
    <lineage>
        <taxon>Eukaryota</taxon>
        <taxon>Fungi</taxon>
        <taxon>Dikarya</taxon>
        <taxon>Ascomycota</taxon>
        <taxon>Pezizomycotina</taxon>
        <taxon>Sordariomycetes</taxon>
        <taxon>Sordariomycetidae</taxon>
        <taxon>Sordariales</taxon>
        <taxon>Lasiosphaeriaceae</taxon>
        <taxon>Lasiosphaeria</taxon>
    </lineage>
</organism>
<evidence type="ECO:0000313" key="2">
    <source>
        <dbReference type="EMBL" id="KAK0717128.1"/>
    </source>
</evidence>
<gene>
    <name evidence="2" type="ORF">B0T26DRAFT_675487</name>
</gene>
<feature type="compositionally biased region" description="Basic and acidic residues" evidence="1">
    <location>
        <begin position="41"/>
        <end position="52"/>
    </location>
</feature>
<sequence>MLAGGATGRTSPRLAQTNESKGVEANEEAVDEVAGGWTHSHSRDGLVGDDKTNGQVPSAGCLLGPTDKDVPNTGVRAGRPVHAPLGQLMAPSSAGSTVGRGRYPKDWLAYIQSGILRDKMPNKGIVILGPDRYRARWATMQAVGQVRPSQVAV</sequence>
<evidence type="ECO:0000256" key="1">
    <source>
        <dbReference type="SAM" id="MobiDB-lite"/>
    </source>
</evidence>
<feature type="region of interest" description="Disordered" evidence="1">
    <location>
        <begin position="1"/>
        <end position="77"/>
    </location>
</feature>
<dbReference type="EMBL" id="JAUIRO010000004">
    <property type="protein sequence ID" value="KAK0717128.1"/>
    <property type="molecule type" value="Genomic_DNA"/>
</dbReference>
<dbReference type="GeneID" id="85323106"/>
<name>A0AA40AJQ0_9PEZI</name>
<dbReference type="RefSeq" id="XP_060295921.1">
    <property type="nucleotide sequence ID" value="XM_060439836.1"/>
</dbReference>
<evidence type="ECO:0000313" key="3">
    <source>
        <dbReference type="Proteomes" id="UP001172101"/>
    </source>
</evidence>
<comment type="caution">
    <text evidence="2">The sequence shown here is derived from an EMBL/GenBank/DDBJ whole genome shotgun (WGS) entry which is preliminary data.</text>
</comment>
<accession>A0AA40AJQ0</accession>
<protein>
    <submittedName>
        <fullName evidence="2">Uncharacterized protein</fullName>
    </submittedName>
</protein>
<proteinExistence type="predicted"/>
<dbReference type="AlphaFoldDB" id="A0AA40AJQ0"/>
<dbReference type="Proteomes" id="UP001172101">
    <property type="component" value="Unassembled WGS sequence"/>
</dbReference>
<keyword evidence="3" id="KW-1185">Reference proteome</keyword>
<reference evidence="2" key="1">
    <citation type="submission" date="2023-06" db="EMBL/GenBank/DDBJ databases">
        <title>Genome-scale phylogeny and comparative genomics of the fungal order Sordariales.</title>
        <authorList>
            <consortium name="Lawrence Berkeley National Laboratory"/>
            <person name="Hensen N."/>
            <person name="Bonometti L."/>
            <person name="Westerberg I."/>
            <person name="Brannstrom I.O."/>
            <person name="Guillou S."/>
            <person name="Cros-Aarteil S."/>
            <person name="Calhoun S."/>
            <person name="Haridas S."/>
            <person name="Kuo A."/>
            <person name="Mondo S."/>
            <person name="Pangilinan J."/>
            <person name="Riley R."/>
            <person name="LaButti K."/>
            <person name="Andreopoulos B."/>
            <person name="Lipzen A."/>
            <person name="Chen C."/>
            <person name="Yanf M."/>
            <person name="Daum C."/>
            <person name="Ng V."/>
            <person name="Clum A."/>
            <person name="Steindorff A."/>
            <person name="Ohm R."/>
            <person name="Martin F."/>
            <person name="Silar P."/>
            <person name="Natvig D."/>
            <person name="Lalanne C."/>
            <person name="Gautier V."/>
            <person name="Ament-velasquez S.L."/>
            <person name="Kruys A."/>
            <person name="Hutchinson M.I."/>
            <person name="Powell A.J."/>
            <person name="Barry K."/>
            <person name="Miller A.N."/>
            <person name="Grigoriev I.V."/>
            <person name="Debuchy R."/>
            <person name="Gladieux P."/>
            <person name="Thoren M.H."/>
            <person name="Johannesson H."/>
        </authorList>
    </citation>
    <scope>NUCLEOTIDE SEQUENCE</scope>
    <source>
        <strain evidence="2">SMH2392-1A</strain>
    </source>
</reference>
<feature type="compositionally biased region" description="Polar residues" evidence="1">
    <location>
        <begin position="8"/>
        <end position="20"/>
    </location>
</feature>